<protein>
    <submittedName>
        <fullName evidence="1">Uncharacterized protein</fullName>
    </submittedName>
</protein>
<comment type="caution">
    <text evidence="1">The sequence shown here is derived from an EMBL/GenBank/DDBJ whole genome shotgun (WGS) entry which is preliminary data.</text>
</comment>
<organism evidence="1 2">
    <name type="scientific">Streptomyces griseoloalbus</name>
    <dbReference type="NCBI Taxonomy" id="67303"/>
    <lineage>
        <taxon>Bacteria</taxon>
        <taxon>Bacillati</taxon>
        <taxon>Actinomycetota</taxon>
        <taxon>Actinomycetes</taxon>
        <taxon>Kitasatosporales</taxon>
        <taxon>Streptomycetaceae</taxon>
        <taxon>Streptomyces</taxon>
    </lineage>
</organism>
<dbReference type="RefSeq" id="WP_359987175.1">
    <property type="nucleotide sequence ID" value="NZ_JBEZLS010000026.1"/>
</dbReference>
<dbReference type="Proteomes" id="UP001551582">
    <property type="component" value="Unassembled WGS sequence"/>
</dbReference>
<sequence length="89" mass="9709">MTSPTSAPVPTADADFYAALMSLPYEQWIPAPVAAARVEGVGLPREALRLVIRTGRRRGLLCTKRDPDRLAFYVKRIAETPRPAAATTT</sequence>
<name>A0ABV3ECT5_9ACTN</name>
<accession>A0ABV3ECT5</accession>
<gene>
    <name evidence="1" type="ORF">AB0D65_29220</name>
</gene>
<reference evidence="1 2" key="1">
    <citation type="submission" date="2024-06" db="EMBL/GenBank/DDBJ databases">
        <title>The Natural Products Discovery Center: Release of the First 8490 Sequenced Strains for Exploring Actinobacteria Biosynthetic Diversity.</title>
        <authorList>
            <person name="Kalkreuter E."/>
            <person name="Kautsar S.A."/>
            <person name="Yang D."/>
            <person name="Bader C.D."/>
            <person name="Teijaro C.N."/>
            <person name="Fluegel L."/>
            <person name="Davis C.M."/>
            <person name="Simpson J.R."/>
            <person name="Lauterbach L."/>
            <person name="Steele A.D."/>
            <person name="Gui C."/>
            <person name="Meng S."/>
            <person name="Li G."/>
            <person name="Viehrig K."/>
            <person name="Ye F."/>
            <person name="Su P."/>
            <person name="Kiefer A.F."/>
            <person name="Nichols A."/>
            <person name="Cepeda A.J."/>
            <person name="Yan W."/>
            <person name="Fan B."/>
            <person name="Jiang Y."/>
            <person name="Adhikari A."/>
            <person name="Zheng C.-J."/>
            <person name="Schuster L."/>
            <person name="Cowan T.M."/>
            <person name="Smanski M.J."/>
            <person name="Chevrette M.G."/>
            <person name="De Carvalho L.P.S."/>
            <person name="Shen B."/>
        </authorList>
    </citation>
    <scope>NUCLEOTIDE SEQUENCE [LARGE SCALE GENOMIC DNA]</scope>
    <source>
        <strain evidence="1 2">NPDC048274</strain>
    </source>
</reference>
<evidence type="ECO:0000313" key="1">
    <source>
        <dbReference type="EMBL" id="MEU9354965.1"/>
    </source>
</evidence>
<evidence type="ECO:0000313" key="2">
    <source>
        <dbReference type="Proteomes" id="UP001551582"/>
    </source>
</evidence>
<proteinExistence type="predicted"/>
<keyword evidence="2" id="KW-1185">Reference proteome</keyword>
<dbReference type="EMBL" id="JBEZLS010000026">
    <property type="protein sequence ID" value="MEU9354965.1"/>
    <property type="molecule type" value="Genomic_DNA"/>
</dbReference>